<name>A0A9D4I828_DREPO</name>
<evidence type="ECO:0000313" key="1">
    <source>
        <dbReference type="EMBL" id="KAH3751735.1"/>
    </source>
</evidence>
<dbReference type="EMBL" id="JAIWYP010000010">
    <property type="protein sequence ID" value="KAH3751735.1"/>
    <property type="molecule type" value="Genomic_DNA"/>
</dbReference>
<sequence length="127" mass="15201">MLNNMKHMTTTEDAYVAKESKLQAEIRDRKCQSMLDNLLLSRIQEEQYKNCENKILDFIVTQLHIQNAPDDITIHRASSTSNRITVRVPYKLSLGIWNLLQRVVPTNLRYFWLNMTFLYLRDDYLRY</sequence>
<proteinExistence type="predicted"/>
<organism evidence="1 2">
    <name type="scientific">Dreissena polymorpha</name>
    <name type="common">Zebra mussel</name>
    <name type="synonym">Mytilus polymorpha</name>
    <dbReference type="NCBI Taxonomy" id="45954"/>
    <lineage>
        <taxon>Eukaryota</taxon>
        <taxon>Metazoa</taxon>
        <taxon>Spiralia</taxon>
        <taxon>Lophotrochozoa</taxon>
        <taxon>Mollusca</taxon>
        <taxon>Bivalvia</taxon>
        <taxon>Autobranchia</taxon>
        <taxon>Heteroconchia</taxon>
        <taxon>Euheterodonta</taxon>
        <taxon>Imparidentia</taxon>
        <taxon>Neoheterodontei</taxon>
        <taxon>Myida</taxon>
        <taxon>Dreissenoidea</taxon>
        <taxon>Dreissenidae</taxon>
        <taxon>Dreissena</taxon>
    </lineage>
</organism>
<dbReference type="AlphaFoldDB" id="A0A9D4I828"/>
<dbReference type="Proteomes" id="UP000828390">
    <property type="component" value="Unassembled WGS sequence"/>
</dbReference>
<evidence type="ECO:0000313" key="2">
    <source>
        <dbReference type="Proteomes" id="UP000828390"/>
    </source>
</evidence>
<gene>
    <name evidence="1" type="ORF">DPMN_186304</name>
</gene>
<keyword evidence="2" id="KW-1185">Reference proteome</keyword>
<reference evidence="1" key="2">
    <citation type="submission" date="2020-11" db="EMBL/GenBank/DDBJ databases">
        <authorList>
            <person name="McCartney M.A."/>
            <person name="Auch B."/>
            <person name="Kono T."/>
            <person name="Mallez S."/>
            <person name="Becker A."/>
            <person name="Gohl D.M."/>
            <person name="Silverstein K.A.T."/>
            <person name="Koren S."/>
            <person name="Bechman K.B."/>
            <person name="Herman A."/>
            <person name="Abrahante J.E."/>
            <person name="Garbe J."/>
        </authorList>
    </citation>
    <scope>NUCLEOTIDE SEQUENCE</scope>
    <source>
        <strain evidence="1">Duluth1</strain>
        <tissue evidence="1">Whole animal</tissue>
    </source>
</reference>
<protein>
    <submittedName>
        <fullName evidence="1">Uncharacterized protein</fullName>
    </submittedName>
</protein>
<comment type="caution">
    <text evidence="1">The sequence shown here is derived from an EMBL/GenBank/DDBJ whole genome shotgun (WGS) entry which is preliminary data.</text>
</comment>
<reference evidence="1" key="1">
    <citation type="journal article" date="2019" name="bioRxiv">
        <title>The Genome of the Zebra Mussel, Dreissena polymorpha: A Resource for Invasive Species Research.</title>
        <authorList>
            <person name="McCartney M.A."/>
            <person name="Auch B."/>
            <person name="Kono T."/>
            <person name="Mallez S."/>
            <person name="Zhang Y."/>
            <person name="Obille A."/>
            <person name="Becker A."/>
            <person name="Abrahante J.E."/>
            <person name="Garbe J."/>
            <person name="Badalamenti J.P."/>
            <person name="Herman A."/>
            <person name="Mangelson H."/>
            <person name="Liachko I."/>
            <person name="Sullivan S."/>
            <person name="Sone E.D."/>
            <person name="Koren S."/>
            <person name="Silverstein K.A.T."/>
            <person name="Beckman K.B."/>
            <person name="Gohl D.M."/>
        </authorList>
    </citation>
    <scope>NUCLEOTIDE SEQUENCE</scope>
    <source>
        <strain evidence="1">Duluth1</strain>
        <tissue evidence="1">Whole animal</tissue>
    </source>
</reference>
<accession>A0A9D4I828</accession>